<keyword evidence="2" id="KW-1185">Reference proteome</keyword>
<dbReference type="AlphaFoldDB" id="A0A919J262"/>
<dbReference type="Gene3D" id="1.10.10.10">
    <property type="entry name" value="Winged helix-like DNA-binding domain superfamily/Winged helix DNA-binding domain"/>
    <property type="match status" value="1"/>
</dbReference>
<accession>A0A919J262</accession>
<evidence type="ECO:0000313" key="2">
    <source>
        <dbReference type="Proteomes" id="UP000598174"/>
    </source>
</evidence>
<reference evidence="1" key="1">
    <citation type="submission" date="2021-01" db="EMBL/GenBank/DDBJ databases">
        <title>Whole genome shotgun sequence of Actinoplanes ferrugineus NBRC 15555.</title>
        <authorList>
            <person name="Komaki H."/>
            <person name="Tamura T."/>
        </authorList>
    </citation>
    <scope>NUCLEOTIDE SEQUENCE</scope>
    <source>
        <strain evidence="1">NBRC 15555</strain>
    </source>
</reference>
<dbReference type="InterPro" id="IPR036390">
    <property type="entry name" value="WH_DNA-bd_sf"/>
</dbReference>
<sequence>MNTTTGEGRPRPIGYVLRKLDLLIEERFERTLGERGISRRQWQILNTLADGGSTLAKLADGLAPFLDPAAGETVQPHIEPLKRPGFVHQDGDSVTLTGTGRDLLGTLTTDVAAIRELATTGIDQREYDRTVTNLQVMIRNLEDARQADG</sequence>
<dbReference type="InterPro" id="IPR036388">
    <property type="entry name" value="WH-like_DNA-bd_sf"/>
</dbReference>
<protein>
    <recommendedName>
        <fullName evidence="3">MarR family transcriptional regulator</fullName>
    </recommendedName>
</protein>
<evidence type="ECO:0008006" key="3">
    <source>
        <dbReference type="Google" id="ProtNLM"/>
    </source>
</evidence>
<dbReference type="EMBL" id="BOMM01000029">
    <property type="protein sequence ID" value="GIE11563.1"/>
    <property type="molecule type" value="Genomic_DNA"/>
</dbReference>
<evidence type="ECO:0000313" key="1">
    <source>
        <dbReference type="EMBL" id="GIE11563.1"/>
    </source>
</evidence>
<comment type="caution">
    <text evidence="1">The sequence shown here is derived from an EMBL/GenBank/DDBJ whole genome shotgun (WGS) entry which is preliminary data.</text>
</comment>
<dbReference type="SUPFAM" id="SSF46785">
    <property type="entry name" value="Winged helix' DNA-binding domain"/>
    <property type="match status" value="1"/>
</dbReference>
<gene>
    <name evidence="1" type="ORF">Afe05nite_34030</name>
</gene>
<proteinExistence type="predicted"/>
<dbReference type="RefSeq" id="WP_203818079.1">
    <property type="nucleotide sequence ID" value="NZ_BAAABP010000058.1"/>
</dbReference>
<name>A0A919J262_9ACTN</name>
<organism evidence="1 2">
    <name type="scientific">Paractinoplanes ferrugineus</name>
    <dbReference type="NCBI Taxonomy" id="113564"/>
    <lineage>
        <taxon>Bacteria</taxon>
        <taxon>Bacillati</taxon>
        <taxon>Actinomycetota</taxon>
        <taxon>Actinomycetes</taxon>
        <taxon>Micromonosporales</taxon>
        <taxon>Micromonosporaceae</taxon>
        <taxon>Paractinoplanes</taxon>
    </lineage>
</organism>
<dbReference type="Proteomes" id="UP000598174">
    <property type="component" value="Unassembled WGS sequence"/>
</dbReference>